<comment type="caution">
    <text evidence="1">The sequence shown here is derived from an EMBL/GenBank/DDBJ whole genome shotgun (WGS) entry which is preliminary data.</text>
</comment>
<dbReference type="EMBL" id="CAJVPY010037329">
    <property type="protein sequence ID" value="CAG8802812.1"/>
    <property type="molecule type" value="Genomic_DNA"/>
</dbReference>
<reference evidence="1" key="1">
    <citation type="submission" date="2021-06" db="EMBL/GenBank/DDBJ databases">
        <authorList>
            <person name="Kallberg Y."/>
            <person name="Tangrot J."/>
            <person name="Rosling A."/>
        </authorList>
    </citation>
    <scope>NUCLEOTIDE SEQUENCE</scope>
    <source>
        <strain evidence="1">MA453B</strain>
    </source>
</reference>
<evidence type="ECO:0000313" key="2">
    <source>
        <dbReference type="Proteomes" id="UP000789405"/>
    </source>
</evidence>
<organism evidence="1 2">
    <name type="scientific">Dentiscutata erythropus</name>
    <dbReference type="NCBI Taxonomy" id="1348616"/>
    <lineage>
        <taxon>Eukaryota</taxon>
        <taxon>Fungi</taxon>
        <taxon>Fungi incertae sedis</taxon>
        <taxon>Mucoromycota</taxon>
        <taxon>Glomeromycotina</taxon>
        <taxon>Glomeromycetes</taxon>
        <taxon>Diversisporales</taxon>
        <taxon>Gigasporaceae</taxon>
        <taxon>Dentiscutata</taxon>
    </lineage>
</organism>
<dbReference type="Proteomes" id="UP000789405">
    <property type="component" value="Unassembled WGS sequence"/>
</dbReference>
<feature type="non-terminal residue" evidence="1">
    <location>
        <position position="1"/>
    </location>
</feature>
<protein>
    <submittedName>
        <fullName evidence="1">12679_t:CDS:1</fullName>
    </submittedName>
</protein>
<sequence>KTTPIKVKIEPSLMKDLIVYPSVFSKATNIDTEYKSKLKIVPNKNEVKVEPLSIETTLATPSIETKNTVNNIELELQNNPRKRNMAEQEVLTPTQKDYQKLVKDILVKKKCGISDYRLEELIKEELQTDAKSSKQL</sequence>
<keyword evidence="2" id="KW-1185">Reference proteome</keyword>
<name>A0A9N9K0E5_9GLOM</name>
<accession>A0A9N9K0E5</accession>
<proteinExistence type="predicted"/>
<gene>
    <name evidence="1" type="ORF">DERYTH_LOCUS23761</name>
</gene>
<evidence type="ECO:0000313" key="1">
    <source>
        <dbReference type="EMBL" id="CAG8802812.1"/>
    </source>
</evidence>
<dbReference type="AlphaFoldDB" id="A0A9N9K0E5"/>
<feature type="non-terminal residue" evidence="1">
    <location>
        <position position="136"/>
    </location>
</feature>